<keyword evidence="6" id="KW-1185">Reference proteome</keyword>
<sequence length="441" mass="49675">MLPMRQTNIESSYIRTNKTDFRPNNGDIEFERDIGIASDLLYEPQPFRVNLSHNMSVLFNSLSPVVVAYPTGAPPSVSSSDNKSPLGGLNFFKNLNSEKKQTKDGQPPKRRGPKPDSKPALTRRQELNRQAQRTHRERKEMYIKALEQEVLRLKEMFSQTTREKDAVIEENRRLKELLAQHGISYDFGSSPIKFNRENSSYGPSSSGSISGSYRGASESTGFSPPPPSMSSQPAQAHNMAAFQNNQMRNMAQLPSNRLDYDQIGIDFVLSLERPCMDHMQYLMVRSHNPSGQPFHHPMENTDDADHDHMSGHALMATGPPYSTIMEKPAEKYPHQMPPDLDNTSLVKLLQLSSRLPLDREGEITPVMAWSMIFGNDRVEDLEKADIERIKQDLSTKVRCYGFGAVIEEFEVRDAINGVLAEKDGDMEEAAVSTRGISLEAR</sequence>
<dbReference type="Gene3D" id="1.10.238.100">
    <property type="entry name" value="YAP1 redox domain. Chain B"/>
    <property type="match status" value="1"/>
</dbReference>
<gene>
    <name evidence="5" type="ORF">PRZ48_000794</name>
</gene>
<feature type="region of interest" description="Disordered" evidence="3">
    <location>
        <begin position="74"/>
        <end position="138"/>
    </location>
</feature>
<reference evidence="5 6" key="1">
    <citation type="journal article" date="2023" name="G3 (Bethesda)">
        <title>A chromosome-level genome assembly of Zasmidium syzygii isolated from banana leaves.</title>
        <authorList>
            <person name="van Westerhoven A.C."/>
            <person name="Mehrabi R."/>
            <person name="Talebi R."/>
            <person name="Steentjes M.B.F."/>
            <person name="Corcolon B."/>
            <person name="Chong P.A."/>
            <person name="Kema G.H.J."/>
            <person name="Seidl M.F."/>
        </authorList>
    </citation>
    <scope>NUCLEOTIDE SEQUENCE [LARGE SCALE GENOMIC DNA]</scope>
    <source>
        <strain evidence="5 6">P124</strain>
    </source>
</reference>
<evidence type="ECO:0000259" key="4">
    <source>
        <dbReference type="PROSITE" id="PS50217"/>
    </source>
</evidence>
<evidence type="ECO:0000256" key="3">
    <source>
        <dbReference type="SAM" id="MobiDB-lite"/>
    </source>
</evidence>
<feature type="domain" description="BZIP" evidence="4">
    <location>
        <begin position="123"/>
        <end position="181"/>
    </location>
</feature>
<protein>
    <recommendedName>
        <fullName evidence="4">BZIP domain-containing protein</fullName>
    </recommendedName>
</protein>
<organism evidence="5 6">
    <name type="scientific">Zasmidium cellare</name>
    <name type="common">Wine cellar mold</name>
    <name type="synonym">Racodium cellare</name>
    <dbReference type="NCBI Taxonomy" id="395010"/>
    <lineage>
        <taxon>Eukaryota</taxon>
        <taxon>Fungi</taxon>
        <taxon>Dikarya</taxon>
        <taxon>Ascomycota</taxon>
        <taxon>Pezizomycotina</taxon>
        <taxon>Dothideomycetes</taxon>
        <taxon>Dothideomycetidae</taxon>
        <taxon>Mycosphaerellales</taxon>
        <taxon>Mycosphaerellaceae</taxon>
        <taxon>Zasmidium</taxon>
    </lineage>
</organism>
<dbReference type="SMART" id="SM00338">
    <property type="entry name" value="BRLZ"/>
    <property type="match status" value="1"/>
</dbReference>
<keyword evidence="2" id="KW-0539">Nucleus</keyword>
<comment type="subcellular location">
    <subcellularLocation>
        <location evidence="1">Nucleus</location>
    </subcellularLocation>
</comment>
<dbReference type="SUPFAM" id="SSF57959">
    <property type="entry name" value="Leucine zipper domain"/>
    <property type="match status" value="1"/>
</dbReference>
<dbReference type="Proteomes" id="UP001305779">
    <property type="component" value="Unassembled WGS sequence"/>
</dbReference>
<dbReference type="PANTHER" id="PTHR40621:SF6">
    <property type="entry name" value="AP-1-LIKE TRANSCRIPTION FACTOR YAP1-RELATED"/>
    <property type="match status" value="1"/>
</dbReference>
<accession>A0ABR0F167</accession>
<evidence type="ECO:0000313" key="6">
    <source>
        <dbReference type="Proteomes" id="UP001305779"/>
    </source>
</evidence>
<dbReference type="InterPro" id="IPR050936">
    <property type="entry name" value="AP-1-like"/>
</dbReference>
<dbReference type="PANTHER" id="PTHR40621">
    <property type="entry name" value="TRANSCRIPTION FACTOR KAPC-RELATED"/>
    <property type="match status" value="1"/>
</dbReference>
<proteinExistence type="predicted"/>
<dbReference type="PROSITE" id="PS50217">
    <property type="entry name" value="BZIP"/>
    <property type="match status" value="1"/>
</dbReference>
<evidence type="ECO:0000313" key="5">
    <source>
        <dbReference type="EMBL" id="KAK4507060.1"/>
    </source>
</evidence>
<dbReference type="EMBL" id="JAXOVC010000001">
    <property type="protein sequence ID" value="KAK4507060.1"/>
    <property type="molecule type" value="Genomic_DNA"/>
</dbReference>
<name>A0ABR0F167_ZASCE</name>
<dbReference type="Gene3D" id="1.20.5.170">
    <property type="match status" value="1"/>
</dbReference>
<feature type="compositionally biased region" description="Low complexity" evidence="3">
    <location>
        <begin position="199"/>
        <end position="217"/>
    </location>
</feature>
<feature type="region of interest" description="Disordered" evidence="3">
    <location>
        <begin position="198"/>
        <end position="234"/>
    </location>
</feature>
<evidence type="ECO:0000256" key="2">
    <source>
        <dbReference type="ARBA" id="ARBA00023242"/>
    </source>
</evidence>
<dbReference type="InterPro" id="IPR004827">
    <property type="entry name" value="bZIP"/>
</dbReference>
<dbReference type="CDD" id="cd14688">
    <property type="entry name" value="bZIP_YAP"/>
    <property type="match status" value="1"/>
</dbReference>
<evidence type="ECO:0000256" key="1">
    <source>
        <dbReference type="ARBA" id="ARBA00004123"/>
    </source>
</evidence>
<comment type="caution">
    <text evidence="5">The sequence shown here is derived from an EMBL/GenBank/DDBJ whole genome shotgun (WGS) entry which is preliminary data.</text>
</comment>
<dbReference type="InterPro" id="IPR046347">
    <property type="entry name" value="bZIP_sf"/>
</dbReference>
<feature type="compositionally biased region" description="Basic and acidic residues" evidence="3">
    <location>
        <begin position="96"/>
        <end position="127"/>
    </location>
</feature>